<dbReference type="AlphaFoldDB" id="L8H5P1"/>
<dbReference type="Pfam" id="PF17815">
    <property type="entry name" value="PDZ_3"/>
    <property type="match status" value="1"/>
</dbReference>
<dbReference type="GeneID" id="14921700"/>
<dbReference type="InterPro" id="IPR001940">
    <property type="entry name" value="Peptidase_S1C"/>
</dbReference>
<accession>L8H5P1</accession>
<feature type="domain" description="Protease Do-like PDZ" evidence="5">
    <location>
        <begin position="384"/>
        <end position="550"/>
    </location>
</feature>
<comment type="similarity">
    <text evidence="1">Belongs to the peptidase S1C family.</text>
</comment>
<evidence type="ECO:0000259" key="5">
    <source>
        <dbReference type="Pfam" id="PF17815"/>
    </source>
</evidence>
<dbReference type="InterPro" id="IPR036034">
    <property type="entry name" value="PDZ_sf"/>
</dbReference>
<dbReference type="OMA" id="FRVGECG"/>
<dbReference type="Gene3D" id="2.30.42.10">
    <property type="match status" value="1"/>
</dbReference>
<evidence type="ECO:0000313" key="7">
    <source>
        <dbReference type="Proteomes" id="UP000011083"/>
    </source>
</evidence>
<dbReference type="STRING" id="1257118.L8H5P1"/>
<dbReference type="GO" id="GO:0006508">
    <property type="term" value="P:proteolysis"/>
    <property type="evidence" value="ECO:0007669"/>
    <property type="project" value="UniProtKB-KW"/>
</dbReference>
<dbReference type="PANTHER" id="PTHR45980">
    <property type="match status" value="1"/>
</dbReference>
<dbReference type="KEGG" id="acan:ACA1_277480"/>
<dbReference type="PANTHER" id="PTHR45980:SF9">
    <property type="entry name" value="PROTEASE DO-LIKE 10, MITOCHONDRIAL-RELATED"/>
    <property type="match status" value="1"/>
</dbReference>
<evidence type="ECO:0000256" key="2">
    <source>
        <dbReference type="ARBA" id="ARBA00022670"/>
    </source>
</evidence>
<dbReference type="SUPFAM" id="SSF50156">
    <property type="entry name" value="PDZ domain-like"/>
    <property type="match status" value="1"/>
</dbReference>
<keyword evidence="2 6" id="KW-0645">Protease</keyword>
<keyword evidence="3" id="KW-0378">Hydrolase</keyword>
<dbReference type="EMBL" id="KB007908">
    <property type="protein sequence ID" value="ELR20829.1"/>
    <property type="molecule type" value="Genomic_DNA"/>
</dbReference>
<dbReference type="FunFam" id="2.40.10.10:FF:000012">
    <property type="entry name" value="protease Do-like 9"/>
    <property type="match status" value="1"/>
</dbReference>
<dbReference type="RefSeq" id="XP_004344572.1">
    <property type="nucleotide sequence ID" value="XM_004344522.1"/>
</dbReference>
<evidence type="ECO:0000256" key="4">
    <source>
        <dbReference type="ARBA" id="ARBA00022825"/>
    </source>
</evidence>
<evidence type="ECO:0000256" key="3">
    <source>
        <dbReference type="ARBA" id="ARBA00022801"/>
    </source>
</evidence>
<dbReference type="SUPFAM" id="SSF50494">
    <property type="entry name" value="Trypsin-like serine proteases"/>
    <property type="match status" value="1"/>
</dbReference>
<dbReference type="Proteomes" id="UP000011083">
    <property type="component" value="Unassembled WGS sequence"/>
</dbReference>
<dbReference type="OrthoDB" id="4217619at2759"/>
<dbReference type="Gene3D" id="2.40.10.120">
    <property type="match status" value="1"/>
</dbReference>
<reference evidence="6 7" key="1">
    <citation type="journal article" date="2013" name="Genome Biol.">
        <title>Genome of Acanthamoeba castellanii highlights extensive lateral gene transfer and early evolution of tyrosine kinase signaling.</title>
        <authorList>
            <person name="Clarke M."/>
            <person name="Lohan A.J."/>
            <person name="Liu B."/>
            <person name="Lagkouvardos I."/>
            <person name="Roy S."/>
            <person name="Zafar N."/>
            <person name="Bertelli C."/>
            <person name="Schilde C."/>
            <person name="Kianianmomeni A."/>
            <person name="Burglin T.R."/>
            <person name="Frech C."/>
            <person name="Turcotte B."/>
            <person name="Kopec K.O."/>
            <person name="Synnott J.M."/>
            <person name="Choo C."/>
            <person name="Paponov I."/>
            <person name="Finkler A."/>
            <person name="Soon Heng Tan C."/>
            <person name="Hutchins A.P."/>
            <person name="Weinmeier T."/>
            <person name="Rattei T."/>
            <person name="Chu J.S."/>
            <person name="Gimenez G."/>
            <person name="Irimia M."/>
            <person name="Rigden D.J."/>
            <person name="Fitzpatrick D.A."/>
            <person name="Lorenzo-Morales J."/>
            <person name="Bateman A."/>
            <person name="Chiu C.H."/>
            <person name="Tang P."/>
            <person name="Hegemann P."/>
            <person name="Fromm H."/>
            <person name="Raoult D."/>
            <person name="Greub G."/>
            <person name="Miranda-Saavedra D."/>
            <person name="Chen N."/>
            <person name="Nash P."/>
            <person name="Ginger M.L."/>
            <person name="Horn M."/>
            <person name="Schaap P."/>
            <person name="Caler L."/>
            <person name="Loftus B."/>
        </authorList>
    </citation>
    <scope>NUCLEOTIDE SEQUENCE [LARGE SCALE GENOMIC DNA]</scope>
    <source>
        <strain evidence="6 7">Neff</strain>
    </source>
</reference>
<dbReference type="Pfam" id="PF13365">
    <property type="entry name" value="Trypsin_2"/>
    <property type="match status" value="1"/>
</dbReference>
<sequence length="561" mass="62784">MDVVRYEVGTNIDPKIEGVLTLARKRTSPFHTSSVVEARKASPALPPLVPDDVQEVPIEEANWEESTNMLPLEPVIKVYSHVTSPNYVMPWQMKATSEKVGSAFALSGRRILTNAHVVADHTYIAVKKFSGTQKYPAKVLSVAHDCDLALLTVTEDDFWTDITPLELGDVPHLQDTVAVVGYPTGGDTISVTRGVVSRIEPQRYAHASGHLLAVQIDAAINPGNSGGPVLKDDKVVGVAFQSLVNAENMGFIIPVPIIKHFLKDIELHGKYTGFGALGIQCQPMDNPQLRHFHKMARDITGVLVNHVEAVSKAKGVLQKDDVLLSIDGNRIANDGTVAFRKRERIFFDYVTSMKQVGEYCRLEILRNGEKQEVSVQLSPVQPLVPIHRFDQRPSFFIHGGLVFTPLTQPYLQEGSHFYFQYGEDWYNSSPRKLCMKALTEYMEEPDQEVVILSAVLVHEINYGYQQMTNLQLLRFNDQKIKNLKQLAKLVAANKQPYLRFDFDEHVRATCNTPALRHVTGRVIILEADAAKQAEEAILTRHRIPSPHSPDLFDKKEETDVV</sequence>
<dbReference type="GO" id="GO:0004252">
    <property type="term" value="F:serine-type endopeptidase activity"/>
    <property type="evidence" value="ECO:0007669"/>
    <property type="project" value="InterPro"/>
</dbReference>
<name>L8H5P1_ACACF</name>
<evidence type="ECO:0000313" key="6">
    <source>
        <dbReference type="EMBL" id="ELR20829.1"/>
    </source>
</evidence>
<dbReference type="VEuPathDB" id="AmoebaDB:ACA1_277480"/>
<keyword evidence="7" id="KW-1185">Reference proteome</keyword>
<dbReference type="InterPro" id="IPR009003">
    <property type="entry name" value="Peptidase_S1_PA"/>
</dbReference>
<protein>
    <submittedName>
        <fullName evidence="6">DegPtype protease</fullName>
    </submittedName>
</protein>
<evidence type="ECO:0000256" key="1">
    <source>
        <dbReference type="ARBA" id="ARBA00010541"/>
    </source>
</evidence>
<organism evidence="6 7">
    <name type="scientific">Acanthamoeba castellanii (strain ATCC 30010 / Neff)</name>
    <dbReference type="NCBI Taxonomy" id="1257118"/>
    <lineage>
        <taxon>Eukaryota</taxon>
        <taxon>Amoebozoa</taxon>
        <taxon>Discosea</taxon>
        <taxon>Longamoebia</taxon>
        <taxon>Centramoebida</taxon>
        <taxon>Acanthamoebidae</taxon>
        <taxon>Acanthamoeba</taxon>
    </lineage>
</organism>
<proteinExistence type="inferred from homology"/>
<dbReference type="InterPro" id="IPR041517">
    <property type="entry name" value="DEGP_PDZ"/>
</dbReference>
<dbReference type="InterPro" id="IPR046449">
    <property type="entry name" value="DEGP_PDZ_sf"/>
</dbReference>
<dbReference type="Gene3D" id="3.20.190.20">
    <property type="match status" value="1"/>
</dbReference>
<keyword evidence="4" id="KW-0720">Serine protease</keyword>
<dbReference type="PRINTS" id="PR00834">
    <property type="entry name" value="PROTEASES2C"/>
</dbReference>
<gene>
    <name evidence="6" type="ORF">ACA1_277480</name>
</gene>